<dbReference type="GeneID" id="93100870"/>
<gene>
    <name evidence="1" type="ORF">GGR14_000414</name>
</gene>
<dbReference type="RefSeq" id="WP_151411470.1">
    <property type="nucleotide sequence ID" value="NZ_AP028155.1"/>
</dbReference>
<name>A0A7W6HTD7_9BACT</name>
<comment type="caution">
    <text evidence="1">The sequence shown here is derived from an EMBL/GenBank/DDBJ whole genome shotgun (WGS) entry which is preliminary data.</text>
</comment>
<dbReference type="AlphaFoldDB" id="A0A7W6HTD7"/>
<dbReference type="InterPro" id="IPR032299">
    <property type="entry name" value="DUF4843"/>
</dbReference>
<dbReference type="EMBL" id="JACIES010000001">
    <property type="protein sequence ID" value="MBB4024653.1"/>
    <property type="molecule type" value="Genomic_DNA"/>
</dbReference>
<dbReference type="OrthoDB" id="1096291at2"/>
<dbReference type="PROSITE" id="PS51257">
    <property type="entry name" value="PROKAR_LIPOPROTEIN"/>
    <property type="match status" value="1"/>
</dbReference>
<protein>
    <recommendedName>
        <fullName evidence="3">DUF4843 domain-containing protein</fullName>
    </recommendedName>
</protein>
<organism evidence="1 2">
    <name type="scientific">Butyricimonas faecihominis</name>
    <dbReference type="NCBI Taxonomy" id="1472416"/>
    <lineage>
        <taxon>Bacteria</taxon>
        <taxon>Pseudomonadati</taxon>
        <taxon>Bacteroidota</taxon>
        <taxon>Bacteroidia</taxon>
        <taxon>Bacteroidales</taxon>
        <taxon>Odoribacteraceae</taxon>
        <taxon>Butyricimonas</taxon>
    </lineage>
</organism>
<proteinExistence type="predicted"/>
<evidence type="ECO:0000313" key="2">
    <source>
        <dbReference type="Proteomes" id="UP000546007"/>
    </source>
</evidence>
<dbReference type="Pfam" id="PF16132">
    <property type="entry name" value="DUF4843"/>
    <property type="match status" value="1"/>
</dbReference>
<evidence type="ECO:0008006" key="3">
    <source>
        <dbReference type="Google" id="ProtNLM"/>
    </source>
</evidence>
<reference evidence="1 2" key="1">
    <citation type="submission" date="2020-08" db="EMBL/GenBank/DDBJ databases">
        <title>Genomic Encyclopedia of Type Strains, Phase IV (KMG-IV): sequencing the most valuable type-strain genomes for metagenomic binning, comparative biology and taxonomic classification.</title>
        <authorList>
            <person name="Goeker M."/>
        </authorList>
    </citation>
    <scope>NUCLEOTIDE SEQUENCE [LARGE SCALE GENOMIC DNA]</scope>
    <source>
        <strain evidence="1 2">DSM 105721</strain>
    </source>
</reference>
<dbReference type="Proteomes" id="UP000546007">
    <property type="component" value="Unassembled WGS sequence"/>
</dbReference>
<evidence type="ECO:0000313" key="1">
    <source>
        <dbReference type="EMBL" id="MBB4024653.1"/>
    </source>
</evidence>
<keyword evidence="2" id="KW-1185">Reference proteome</keyword>
<accession>A0A7W6HTD7</accession>
<sequence>MKNKILTILALALLSIGCDKREIPTYNTGRHYIEFENATVDSTIFTFIYHPYDEYYDLPVAVKIAGQDADRDLTYKIYVDEELSTAETKHYTLPEKTVIRQGFYHDTCYIRLNKTSDLDSKKVRLVIRLETTSDLAIGKLENSVAIIQFSNTVDRPEWWDSNVEQYYLGTYSQKKFVLFLQVTEADLTGASDSEKRAYALEFKQYLIDHRGEPETIDENGQPMTVPVLGLE</sequence>